<protein>
    <submittedName>
        <fullName evidence="1">Uncharacterized protein</fullName>
    </submittedName>
</protein>
<sequence length="106" mass="11964">MSFIALQRQSTIKCICSNIESFSGGETYENNYLFLKEFTFNSPCCCPDECSGKKPGKSGGLSFGSVLLIMTRNDSKPSILDFNARKYKKLTKITNKGWIFVYNFKS</sequence>
<reference evidence="1 2" key="1">
    <citation type="journal article" date="2018" name="Sci. Rep.">
        <title>Genomic signatures of local adaptation to the degree of environmental predictability in rotifers.</title>
        <authorList>
            <person name="Franch-Gras L."/>
            <person name="Hahn C."/>
            <person name="Garcia-Roger E.M."/>
            <person name="Carmona M.J."/>
            <person name="Serra M."/>
            <person name="Gomez A."/>
        </authorList>
    </citation>
    <scope>NUCLEOTIDE SEQUENCE [LARGE SCALE GENOMIC DNA]</scope>
    <source>
        <strain evidence="1">HYR1</strain>
    </source>
</reference>
<keyword evidence="2" id="KW-1185">Reference proteome</keyword>
<proteinExistence type="predicted"/>
<dbReference type="AlphaFoldDB" id="A0A3M7SFN9"/>
<evidence type="ECO:0000313" key="2">
    <source>
        <dbReference type="Proteomes" id="UP000276133"/>
    </source>
</evidence>
<name>A0A3M7SFN9_BRAPC</name>
<comment type="caution">
    <text evidence="1">The sequence shown here is derived from an EMBL/GenBank/DDBJ whole genome shotgun (WGS) entry which is preliminary data.</text>
</comment>
<accession>A0A3M7SFN9</accession>
<gene>
    <name evidence="1" type="ORF">BpHYR1_048777</name>
</gene>
<dbReference type="EMBL" id="REGN01001468">
    <property type="protein sequence ID" value="RNA34495.1"/>
    <property type="molecule type" value="Genomic_DNA"/>
</dbReference>
<dbReference type="Proteomes" id="UP000276133">
    <property type="component" value="Unassembled WGS sequence"/>
</dbReference>
<evidence type="ECO:0000313" key="1">
    <source>
        <dbReference type="EMBL" id="RNA34495.1"/>
    </source>
</evidence>
<organism evidence="1 2">
    <name type="scientific">Brachionus plicatilis</name>
    <name type="common">Marine rotifer</name>
    <name type="synonym">Brachionus muelleri</name>
    <dbReference type="NCBI Taxonomy" id="10195"/>
    <lineage>
        <taxon>Eukaryota</taxon>
        <taxon>Metazoa</taxon>
        <taxon>Spiralia</taxon>
        <taxon>Gnathifera</taxon>
        <taxon>Rotifera</taxon>
        <taxon>Eurotatoria</taxon>
        <taxon>Monogononta</taxon>
        <taxon>Pseudotrocha</taxon>
        <taxon>Ploima</taxon>
        <taxon>Brachionidae</taxon>
        <taxon>Brachionus</taxon>
    </lineage>
</organism>